<dbReference type="Proteomes" id="UP000694845">
    <property type="component" value="Unplaced"/>
</dbReference>
<evidence type="ECO:0000313" key="3">
    <source>
        <dbReference type="RefSeq" id="XP_022102038.1"/>
    </source>
</evidence>
<dbReference type="AlphaFoldDB" id="A0A8B7Z8Q1"/>
<protein>
    <submittedName>
        <fullName evidence="3">Uncharacterized protein LOC110985370</fullName>
    </submittedName>
</protein>
<feature type="compositionally biased region" description="Basic and acidic residues" evidence="1">
    <location>
        <begin position="171"/>
        <end position="187"/>
    </location>
</feature>
<feature type="region of interest" description="Disordered" evidence="1">
    <location>
        <begin position="74"/>
        <end position="226"/>
    </location>
</feature>
<sequence>MDNRTPLPPQSPVPAEWPTLPPRGPSHQHRCIPVLLAALQVPAAPPRSGKKKSKRPLSGLCCSIAVGDVSLVVAKDSEGPDPGTSTSAAPSPAVSPAATGRANLAHSEISGSLKKDANQSGESPDAKPTEFQQETSLGSDTEPPDPLLVPSVWVEPSKSTSSLKKKIGASKGEEMLLLEKRTPRSDNQDDSDQNQTAGSHESFKDFRDTVKNTKNSTIKTRKPITSERISQMSRLLIPLLS</sequence>
<dbReference type="GeneID" id="110985370"/>
<dbReference type="KEGG" id="aplc:110985370"/>
<feature type="region of interest" description="Disordered" evidence="1">
    <location>
        <begin position="1"/>
        <end position="28"/>
    </location>
</feature>
<keyword evidence="2" id="KW-1185">Reference proteome</keyword>
<gene>
    <name evidence="3" type="primary">LOC110985370</name>
</gene>
<feature type="compositionally biased region" description="Pro residues" evidence="1">
    <location>
        <begin position="1"/>
        <end position="12"/>
    </location>
</feature>
<evidence type="ECO:0000256" key="1">
    <source>
        <dbReference type="SAM" id="MobiDB-lite"/>
    </source>
</evidence>
<feature type="compositionally biased region" description="Polar residues" evidence="1">
    <location>
        <begin position="130"/>
        <end position="139"/>
    </location>
</feature>
<evidence type="ECO:0000313" key="2">
    <source>
        <dbReference type="Proteomes" id="UP000694845"/>
    </source>
</evidence>
<reference evidence="3" key="1">
    <citation type="submission" date="2025-08" db="UniProtKB">
        <authorList>
            <consortium name="RefSeq"/>
        </authorList>
    </citation>
    <scope>IDENTIFICATION</scope>
</reference>
<proteinExistence type="predicted"/>
<dbReference type="RefSeq" id="XP_022102038.1">
    <property type="nucleotide sequence ID" value="XM_022246346.1"/>
</dbReference>
<organism evidence="2 3">
    <name type="scientific">Acanthaster planci</name>
    <name type="common">Crown-of-thorns starfish</name>
    <dbReference type="NCBI Taxonomy" id="133434"/>
    <lineage>
        <taxon>Eukaryota</taxon>
        <taxon>Metazoa</taxon>
        <taxon>Echinodermata</taxon>
        <taxon>Eleutherozoa</taxon>
        <taxon>Asterozoa</taxon>
        <taxon>Asteroidea</taxon>
        <taxon>Valvatacea</taxon>
        <taxon>Valvatida</taxon>
        <taxon>Acanthasteridae</taxon>
        <taxon>Acanthaster</taxon>
    </lineage>
</organism>
<accession>A0A8B7Z8Q1</accession>
<feature type="compositionally biased region" description="Low complexity" evidence="1">
    <location>
        <begin position="84"/>
        <end position="99"/>
    </location>
</feature>
<name>A0A8B7Z8Q1_ACAPL</name>
<feature type="compositionally biased region" description="Basic and acidic residues" evidence="1">
    <location>
        <begin position="201"/>
        <end position="211"/>
    </location>
</feature>